<feature type="domain" description="Smr" evidence="1">
    <location>
        <begin position="68"/>
        <end position="136"/>
    </location>
</feature>
<dbReference type="EMBL" id="GL379846">
    <property type="protein sequence ID" value="EGT54481.1"/>
    <property type="molecule type" value="Genomic_DNA"/>
</dbReference>
<dbReference type="OrthoDB" id="5873440at2759"/>
<dbReference type="STRING" id="135651.G0N7B5"/>
<dbReference type="InParanoid" id="G0N7B5"/>
<evidence type="ECO:0000313" key="3">
    <source>
        <dbReference type="Proteomes" id="UP000008068"/>
    </source>
</evidence>
<keyword evidence="3" id="KW-1185">Reference proteome</keyword>
<gene>
    <name evidence="2" type="ORF">CAEBREN_09808</name>
</gene>
<protein>
    <recommendedName>
        <fullName evidence="1">Smr domain-containing protein</fullName>
    </recommendedName>
</protein>
<dbReference type="FunCoup" id="G0N7B5">
    <property type="interactions" value="5"/>
</dbReference>
<proteinExistence type="predicted"/>
<name>G0N7B5_CAEBE</name>
<organism evidence="3">
    <name type="scientific">Caenorhabditis brenneri</name>
    <name type="common">Nematode worm</name>
    <dbReference type="NCBI Taxonomy" id="135651"/>
    <lineage>
        <taxon>Eukaryota</taxon>
        <taxon>Metazoa</taxon>
        <taxon>Ecdysozoa</taxon>
        <taxon>Nematoda</taxon>
        <taxon>Chromadorea</taxon>
        <taxon>Rhabditida</taxon>
        <taxon>Rhabditina</taxon>
        <taxon>Rhabditomorpha</taxon>
        <taxon>Rhabditoidea</taxon>
        <taxon>Rhabditidae</taxon>
        <taxon>Peloderinae</taxon>
        <taxon>Caenorhabditis</taxon>
    </lineage>
</organism>
<dbReference type="Gene3D" id="3.30.1370.110">
    <property type="match status" value="1"/>
</dbReference>
<dbReference type="InterPro" id="IPR002625">
    <property type="entry name" value="Smr_dom"/>
</dbReference>
<dbReference type="eggNOG" id="ENOG502TK2V">
    <property type="taxonomic scope" value="Eukaryota"/>
</dbReference>
<accession>G0N7B5</accession>
<dbReference type="Proteomes" id="UP000008068">
    <property type="component" value="Unassembled WGS sequence"/>
</dbReference>
<dbReference type="HOGENOM" id="CLU_143713_1_0_1"/>
<evidence type="ECO:0000259" key="1">
    <source>
        <dbReference type="PROSITE" id="PS50828"/>
    </source>
</evidence>
<dbReference type="InterPro" id="IPR036063">
    <property type="entry name" value="Smr_dom_sf"/>
</dbReference>
<dbReference type="AlphaFoldDB" id="G0N7B5"/>
<reference evidence="3" key="1">
    <citation type="submission" date="2011-07" db="EMBL/GenBank/DDBJ databases">
        <authorList>
            <consortium name="Caenorhabditis brenneri Sequencing and Analysis Consortium"/>
            <person name="Wilson R.K."/>
        </authorList>
    </citation>
    <scope>NUCLEOTIDE SEQUENCE [LARGE SCALE GENOMIC DNA]</scope>
    <source>
        <strain evidence="3">PB2801</strain>
    </source>
</reference>
<dbReference type="SUPFAM" id="SSF160443">
    <property type="entry name" value="SMR domain-like"/>
    <property type="match status" value="1"/>
</dbReference>
<dbReference type="SMART" id="SM00463">
    <property type="entry name" value="SMR"/>
    <property type="match status" value="1"/>
</dbReference>
<evidence type="ECO:0000313" key="2">
    <source>
        <dbReference type="EMBL" id="EGT54481.1"/>
    </source>
</evidence>
<sequence>MNTVLTNDYDSARELAKAQLKEDIALLYNDKERSVKRREWKRVGKINAAINERVIEFNLDYPKEENYLDLHGMTEKGAVTFVAMMCHGSRGLWKLETGRGNNSPGKIPVIKRKLLEVYEGSIWVDKNEGVLILEVL</sequence>
<dbReference type="PROSITE" id="PS50828">
    <property type="entry name" value="SMR"/>
    <property type="match status" value="1"/>
</dbReference>